<sequence length="368" mass="40351">MNLRLSIPYFVPIQKNAATGAHIRMSCIYLYIPWAASRHQVDGPRTLARPVLRLPHARRACARKISDLVDTMPAVDIAMRRSLGDGFVDLLVASLRPAFERRDGITNIPGKVTDVKTAFSSWDNCMKASYCKWPVIAILVIGGLMIFSVLWCIIRKNKYLDEPFIPPDPGYKSQDPMFATGATLPAVSHASAASDTPQFAQFRVSKKGAQSGNDDALPAMPSWEGSESKKVLVEEESVEMSDLKRPEAIGANQGLAAGLHLVSPNPSHGYAGHYEQNRPYAGAAPERQYSSDSMRPLRPTVSTQQRQYSDDSQAVSSPFSHVSGGFDFSTDDSRSVAQSTRGARGYAGRPSLSREQTQAAAYNGYRMY</sequence>
<keyword evidence="2" id="KW-0472">Membrane</keyword>
<dbReference type="InterPro" id="IPR037504">
    <property type="entry name" value="PSI_induc_2"/>
</dbReference>
<organism evidence="3 4">
    <name type="scientific">Phyllachora maydis</name>
    <dbReference type="NCBI Taxonomy" id="1825666"/>
    <lineage>
        <taxon>Eukaryota</taxon>
        <taxon>Fungi</taxon>
        <taxon>Dikarya</taxon>
        <taxon>Ascomycota</taxon>
        <taxon>Pezizomycotina</taxon>
        <taxon>Sordariomycetes</taxon>
        <taxon>Sordariomycetidae</taxon>
        <taxon>Phyllachorales</taxon>
        <taxon>Phyllachoraceae</taxon>
        <taxon>Phyllachora</taxon>
    </lineage>
</organism>
<evidence type="ECO:0000313" key="4">
    <source>
        <dbReference type="Proteomes" id="UP001217918"/>
    </source>
</evidence>
<dbReference type="AlphaFoldDB" id="A0AAD9MD36"/>
<comment type="caution">
    <text evidence="3">The sequence shown here is derived from an EMBL/GenBank/DDBJ whole genome shotgun (WGS) entry which is preliminary data.</text>
</comment>
<accession>A0AAD9MD36</accession>
<protein>
    <submittedName>
        <fullName evidence="3">Uncharacterized protein</fullName>
    </submittedName>
</protein>
<reference evidence="3" key="1">
    <citation type="journal article" date="2023" name="Mol. Plant Microbe Interact.">
        <title>Elucidating the Obligate Nature and Biological Capacity of an Invasive Fungal Corn Pathogen.</title>
        <authorList>
            <person name="MacCready J.S."/>
            <person name="Roggenkamp E.M."/>
            <person name="Gdanetz K."/>
            <person name="Chilvers M.I."/>
        </authorList>
    </citation>
    <scope>NUCLEOTIDE SEQUENCE</scope>
    <source>
        <strain evidence="3">PM02</strain>
    </source>
</reference>
<keyword evidence="2" id="KW-1133">Transmembrane helix</keyword>
<gene>
    <name evidence="3" type="ORF">P8C59_006997</name>
</gene>
<dbReference type="EMBL" id="JAQQPM010000006">
    <property type="protein sequence ID" value="KAK2072659.1"/>
    <property type="molecule type" value="Genomic_DNA"/>
</dbReference>
<feature type="compositionally biased region" description="Polar residues" evidence="1">
    <location>
        <begin position="300"/>
        <end position="320"/>
    </location>
</feature>
<dbReference type="PANTHER" id="PTHR40018:SF1">
    <property type="entry name" value="[PSI+] INDUCTION PROTEIN 2"/>
    <property type="match status" value="1"/>
</dbReference>
<dbReference type="GO" id="GO:0005886">
    <property type="term" value="C:plasma membrane"/>
    <property type="evidence" value="ECO:0007669"/>
    <property type="project" value="TreeGrafter"/>
</dbReference>
<keyword evidence="4" id="KW-1185">Reference proteome</keyword>
<evidence type="ECO:0000256" key="1">
    <source>
        <dbReference type="SAM" id="MobiDB-lite"/>
    </source>
</evidence>
<evidence type="ECO:0000256" key="2">
    <source>
        <dbReference type="SAM" id="Phobius"/>
    </source>
</evidence>
<dbReference type="Proteomes" id="UP001217918">
    <property type="component" value="Unassembled WGS sequence"/>
</dbReference>
<dbReference type="PANTHER" id="PTHR40018">
    <property type="entry name" value="[PSI+] INDUCTION PROTEIN 2"/>
    <property type="match status" value="1"/>
</dbReference>
<evidence type="ECO:0000313" key="3">
    <source>
        <dbReference type="EMBL" id="KAK2072659.1"/>
    </source>
</evidence>
<proteinExistence type="predicted"/>
<name>A0AAD9MD36_9PEZI</name>
<feature type="region of interest" description="Disordered" evidence="1">
    <location>
        <begin position="283"/>
        <end position="357"/>
    </location>
</feature>
<dbReference type="GO" id="GO:0005935">
    <property type="term" value="C:cellular bud neck"/>
    <property type="evidence" value="ECO:0007669"/>
    <property type="project" value="TreeGrafter"/>
</dbReference>
<keyword evidence="2" id="KW-0812">Transmembrane</keyword>
<feature type="transmembrane region" description="Helical" evidence="2">
    <location>
        <begin position="133"/>
        <end position="154"/>
    </location>
</feature>